<sequence>MIFEQELKDKGFEIKDNQLYYEFSDFELLRARVSEWDCADGTKALKVSDLRLMNPMEEGMAHMMISYSLYFRDINKFYELLTLLGYKIR</sequence>
<reference evidence="1 2" key="1">
    <citation type="submission" date="2020-07" db="EMBL/GenBank/DDBJ databases">
        <title>Taxonomic proposal: Crassvirales, a new order of highly abundant and diverse bacterial viruses.</title>
        <authorList>
            <person name="Shkoporov A.N."/>
            <person name="Stockdale S.R."/>
            <person name="Guerin E."/>
            <person name="Ross R.P."/>
            <person name="Hill C."/>
        </authorList>
    </citation>
    <scope>NUCLEOTIDE SEQUENCE [LARGE SCALE GENOMIC DNA]</scope>
</reference>
<dbReference type="EMBL" id="MT774375">
    <property type="protein sequence ID" value="QOR58016.1"/>
    <property type="molecule type" value="Genomic_DNA"/>
</dbReference>
<accession>A0A7M1RUP8</accession>
<protein>
    <submittedName>
        <fullName evidence="1">Uncharacterized protein</fullName>
    </submittedName>
</protein>
<evidence type="ECO:0000313" key="1">
    <source>
        <dbReference type="EMBL" id="QOR58016.1"/>
    </source>
</evidence>
<dbReference type="RefSeq" id="YP_010110174.1">
    <property type="nucleotide sequence ID" value="NC_055868.1"/>
</dbReference>
<evidence type="ECO:0000313" key="2">
    <source>
        <dbReference type="Proteomes" id="UP000593838"/>
    </source>
</evidence>
<dbReference type="GeneID" id="65128468"/>
<dbReference type="KEGG" id="vg:65128468"/>
<dbReference type="Proteomes" id="UP000593838">
    <property type="component" value="Segment"/>
</dbReference>
<proteinExistence type="predicted"/>
<keyword evidence="2" id="KW-1185">Reference proteome</keyword>
<name>A0A7M1RUP8_9CAUD</name>
<organism evidence="1 2">
    <name type="scientific">uncultured phage cr50_1</name>
    <dbReference type="NCBI Taxonomy" id="2772059"/>
    <lineage>
        <taxon>Viruses</taxon>
        <taxon>Duplodnaviria</taxon>
        <taxon>Heunggongvirae</taxon>
        <taxon>Uroviricota</taxon>
        <taxon>Caudoviricetes</taxon>
        <taxon>Crassvirales</taxon>
        <taxon>Suoliviridae</taxon>
        <taxon>Boorivirinae</taxon>
        <taxon>Cohcovirus</taxon>
        <taxon>Cohcovirus hiberniae</taxon>
    </lineage>
</organism>